<comment type="caution">
    <text evidence="2">The sequence shown here is derived from an EMBL/GenBank/DDBJ whole genome shotgun (WGS) entry which is preliminary data.</text>
</comment>
<dbReference type="AlphaFoldDB" id="X0ZRB3"/>
<proteinExistence type="predicted"/>
<evidence type="ECO:0000259" key="1">
    <source>
        <dbReference type="Pfam" id="PF17820"/>
    </source>
</evidence>
<accession>X0ZRB3</accession>
<evidence type="ECO:0000313" key="2">
    <source>
        <dbReference type="EMBL" id="GAG50786.1"/>
    </source>
</evidence>
<dbReference type="SUPFAM" id="SSF50156">
    <property type="entry name" value="PDZ domain-like"/>
    <property type="match status" value="1"/>
</dbReference>
<organism evidence="2">
    <name type="scientific">marine sediment metagenome</name>
    <dbReference type="NCBI Taxonomy" id="412755"/>
    <lineage>
        <taxon>unclassified sequences</taxon>
        <taxon>metagenomes</taxon>
        <taxon>ecological metagenomes</taxon>
    </lineage>
</organism>
<dbReference type="Gene3D" id="2.30.42.60">
    <property type="match status" value="1"/>
</dbReference>
<sequence>ALASVYDLLREVSSAGVGREVRLEIIRDRSKKTIKAKIGKRPPAPGLEEEKELDVARDSMEWRGVRAIDITEKIAHELKLKNREAIVIITVDPMSASYAAGLRKGDVLRAINKLRVRNLADYEKITRAARGTALVRTDRGYFVVKEDGKKGQKR</sequence>
<dbReference type="InterPro" id="IPR041489">
    <property type="entry name" value="PDZ_6"/>
</dbReference>
<feature type="non-terminal residue" evidence="2">
    <location>
        <position position="1"/>
    </location>
</feature>
<feature type="domain" description="PDZ" evidence="1">
    <location>
        <begin position="88"/>
        <end position="133"/>
    </location>
</feature>
<name>X0ZRB3_9ZZZZ</name>
<gene>
    <name evidence="2" type="ORF">S01H1_77408</name>
</gene>
<dbReference type="EMBL" id="BARS01052016">
    <property type="protein sequence ID" value="GAG50786.1"/>
    <property type="molecule type" value="Genomic_DNA"/>
</dbReference>
<dbReference type="InterPro" id="IPR036034">
    <property type="entry name" value="PDZ_sf"/>
</dbReference>
<protein>
    <recommendedName>
        <fullName evidence="1">PDZ domain-containing protein</fullName>
    </recommendedName>
</protein>
<reference evidence="2" key="1">
    <citation type="journal article" date="2014" name="Front. Microbiol.">
        <title>High frequency of phylogenetically diverse reductive dehalogenase-homologous genes in deep subseafloor sedimentary metagenomes.</title>
        <authorList>
            <person name="Kawai M."/>
            <person name="Futagami T."/>
            <person name="Toyoda A."/>
            <person name="Takaki Y."/>
            <person name="Nishi S."/>
            <person name="Hori S."/>
            <person name="Arai W."/>
            <person name="Tsubouchi T."/>
            <person name="Morono Y."/>
            <person name="Uchiyama I."/>
            <person name="Ito T."/>
            <person name="Fujiyama A."/>
            <person name="Inagaki F."/>
            <person name="Takami H."/>
        </authorList>
    </citation>
    <scope>NUCLEOTIDE SEQUENCE</scope>
    <source>
        <strain evidence="2">Expedition CK06-06</strain>
    </source>
</reference>
<dbReference type="Pfam" id="PF17820">
    <property type="entry name" value="PDZ_6"/>
    <property type="match status" value="1"/>
</dbReference>